<dbReference type="Proteomes" id="UP001302349">
    <property type="component" value="Chromosome"/>
</dbReference>
<evidence type="ECO:0000256" key="1">
    <source>
        <dbReference type="SAM" id="SignalP"/>
    </source>
</evidence>
<organism evidence="2 3">
    <name type="scientific">Imperialibacter roseus</name>
    <dbReference type="NCBI Taxonomy" id="1324217"/>
    <lineage>
        <taxon>Bacteria</taxon>
        <taxon>Pseudomonadati</taxon>
        <taxon>Bacteroidota</taxon>
        <taxon>Cytophagia</taxon>
        <taxon>Cytophagales</taxon>
        <taxon>Flammeovirgaceae</taxon>
        <taxon>Imperialibacter</taxon>
    </lineage>
</organism>
<name>A0ABZ0IXB6_9BACT</name>
<feature type="signal peptide" evidence="1">
    <location>
        <begin position="1"/>
        <end position="19"/>
    </location>
</feature>
<accession>A0ABZ0IXB6</accession>
<protein>
    <submittedName>
        <fullName evidence="2">Uncharacterized protein</fullName>
    </submittedName>
</protein>
<evidence type="ECO:0000313" key="2">
    <source>
        <dbReference type="EMBL" id="WOK09436.1"/>
    </source>
</evidence>
<feature type="chain" id="PRO_5047038638" evidence="1">
    <location>
        <begin position="20"/>
        <end position="87"/>
    </location>
</feature>
<proteinExistence type="predicted"/>
<keyword evidence="3" id="KW-1185">Reference proteome</keyword>
<keyword evidence="1" id="KW-0732">Signal</keyword>
<evidence type="ECO:0000313" key="3">
    <source>
        <dbReference type="Proteomes" id="UP001302349"/>
    </source>
</evidence>
<dbReference type="RefSeq" id="WP_317492054.1">
    <property type="nucleotide sequence ID" value="NZ_CP136051.1"/>
</dbReference>
<dbReference type="EMBL" id="CP136051">
    <property type="protein sequence ID" value="WOK09436.1"/>
    <property type="molecule type" value="Genomic_DNA"/>
</dbReference>
<gene>
    <name evidence="2" type="ORF">RT717_12375</name>
</gene>
<sequence length="87" mass="9716">MKKVFLVVSFLMLIGFVNATPSPKKSVKKAYYTSPIREFRGTTFYQWKNNDTVKVAKISTTEDSGKKAVAKTETNIPGKPIASNRTN</sequence>
<reference evidence="2 3" key="1">
    <citation type="journal article" date="2023" name="Microbiol. Resour. Announc.">
        <title>Complete Genome Sequence of Imperialibacter roseus strain P4T.</title>
        <authorList>
            <person name="Tizabi D.R."/>
            <person name="Bachvaroff T."/>
            <person name="Hill R.T."/>
        </authorList>
    </citation>
    <scope>NUCLEOTIDE SEQUENCE [LARGE SCALE GENOMIC DNA]</scope>
    <source>
        <strain evidence="2 3">P4T</strain>
    </source>
</reference>